<evidence type="ECO:0000313" key="3">
    <source>
        <dbReference type="Proteomes" id="UP000222503"/>
    </source>
</evidence>
<evidence type="ECO:0000256" key="1">
    <source>
        <dbReference type="SAM" id="Phobius"/>
    </source>
</evidence>
<keyword evidence="1" id="KW-1133">Transmembrane helix</keyword>
<keyword evidence="1" id="KW-0812">Transmembrane</keyword>
<comment type="caution">
    <text evidence="2">The sequence shown here is derived from an EMBL/GenBank/DDBJ whole genome shotgun (WGS) entry which is preliminary data.</text>
</comment>
<name>A0A2B6UIR7_9BACI</name>
<feature type="transmembrane region" description="Helical" evidence="1">
    <location>
        <begin position="35"/>
        <end position="54"/>
    </location>
</feature>
<sequence length="74" mass="9109">MMNMKRKAYLIDGGLLFKRLGFLCYISILNEYICSFLECLFLIINFYFYVIRTLRECKIRMKRRVFKKIKMFSI</sequence>
<keyword evidence="1" id="KW-0472">Membrane</keyword>
<proteinExistence type="predicted"/>
<gene>
    <name evidence="2" type="ORF">COI65_18015</name>
</gene>
<dbReference type="Proteomes" id="UP000222503">
    <property type="component" value="Unassembled WGS sequence"/>
</dbReference>
<dbReference type="EMBL" id="NUUQ01000024">
    <property type="protein sequence ID" value="PHG59335.1"/>
    <property type="molecule type" value="Genomic_DNA"/>
</dbReference>
<evidence type="ECO:0000313" key="2">
    <source>
        <dbReference type="EMBL" id="PHG59335.1"/>
    </source>
</evidence>
<dbReference type="AlphaFoldDB" id="A0A2B6UIR7"/>
<reference evidence="2 3" key="1">
    <citation type="submission" date="2017-09" db="EMBL/GenBank/DDBJ databases">
        <title>Large-scale bioinformatics analysis of Bacillus genomes uncovers conserved roles of natural products in bacterial physiology.</title>
        <authorList>
            <consortium name="Agbiome Team Llc"/>
            <person name="Bleich R.M."/>
            <person name="Grubbs K.J."/>
            <person name="Santa Maria K.C."/>
            <person name="Allen S.E."/>
            <person name="Farag S."/>
            <person name="Shank E.A."/>
            <person name="Bowers A."/>
        </authorList>
    </citation>
    <scope>NUCLEOTIDE SEQUENCE [LARGE SCALE GENOMIC DNA]</scope>
    <source>
        <strain evidence="2 3">AFS029838</strain>
    </source>
</reference>
<organism evidence="2 3">
    <name type="scientific">Bacillus wiedmannii</name>
    <dbReference type="NCBI Taxonomy" id="1890302"/>
    <lineage>
        <taxon>Bacteria</taxon>
        <taxon>Bacillati</taxon>
        <taxon>Bacillota</taxon>
        <taxon>Bacilli</taxon>
        <taxon>Bacillales</taxon>
        <taxon>Bacillaceae</taxon>
        <taxon>Bacillus</taxon>
        <taxon>Bacillus cereus group</taxon>
    </lineage>
</organism>
<accession>A0A2B6UIR7</accession>
<protein>
    <submittedName>
        <fullName evidence="2">Uncharacterized protein</fullName>
    </submittedName>
</protein>